<dbReference type="STRING" id="4829.A0A168KR37"/>
<dbReference type="InterPro" id="IPR000210">
    <property type="entry name" value="BTB/POZ_dom"/>
</dbReference>
<dbReference type="Proteomes" id="UP000078561">
    <property type="component" value="Unassembled WGS sequence"/>
</dbReference>
<dbReference type="AlphaFoldDB" id="A0A168KR37"/>
<dbReference type="Gene3D" id="1.25.40.20">
    <property type="entry name" value="Ankyrin repeat-containing domain"/>
    <property type="match status" value="1"/>
</dbReference>
<sequence length="545" mass="62089">MGKKPLVTKTKVMALAMEQADTQPDDAWDKDEPTLDPNADNLFDELCTASKQGDLEKVESLVKNFGANINTVDEWQCSALYWASNVSADACIYRERCLYGALTSDIRTLLLSYKITKAVDTNQPYQAFLSNLLDDHPFYDLTFTIRLDDEQHYSFPAHRFLLAARSTFFRQQLLDRWRGQTTVKLSKSLVDPEAFAAVLQYLYTGHLGDVERGVLENMVFVGRHLELPEMVQRCQDALAETHQTSRTYDVKELAKLRMDLEHFLQRILNAGAYYLDNDDDGTTSSSTMLLTERFLDVQEEEVQVEPLFADVAVRLDDDKALFPVHRAFLCRSVYFKNMLDGTFFEANAAPTTIVYQDTATTLTLPVVGLTNVPSDVFQYVLEYLYTDRCTLPIDFAYEVLLAADLLFLPRLKALAAITLTGPDEPCMDIYHLMNTAQALNVDRLEQWCTQYFASHLDAFAKEPAFRDLIRKSAHSIAGRQETDTIPLVDELRYYLGKIYCIEDGDLDDAGKVDEEYKDDWTDLEKEYNMKLDLLDDILASLGLEA</sequence>
<dbReference type="SUPFAM" id="SSF48403">
    <property type="entry name" value="Ankyrin repeat"/>
    <property type="match status" value="1"/>
</dbReference>
<evidence type="ECO:0000313" key="5">
    <source>
        <dbReference type="Proteomes" id="UP000078561"/>
    </source>
</evidence>
<dbReference type="FunCoup" id="A0A168KR37">
    <property type="interactions" value="22"/>
</dbReference>
<dbReference type="InParanoid" id="A0A168KR37"/>
<keyword evidence="2" id="KW-0040">ANK repeat</keyword>
<dbReference type="SUPFAM" id="SSF54695">
    <property type="entry name" value="POZ domain"/>
    <property type="match status" value="2"/>
</dbReference>
<protein>
    <recommendedName>
        <fullName evidence="3">BTB domain-containing protein</fullName>
    </recommendedName>
</protein>
<feature type="domain" description="BTB" evidence="3">
    <location>
        <begin position="139"/>
        <end position="211"/>
    </location>
</feature>
<evidence type="ECO:0000256" key="1">
    <source>
        <dbReference type="ARBA" id="ARBA00022737"/>
    </source>
</evidence>
<dbReference type="Gene3D" id="3.30.710.10">
    <property type="entry name" value="Potassium Channel Kv1.1, Chain A"/>
    <property type="match status" value="2"/>
</dbReference>
<dbReference type="OrthoDB" id="684045at2759"/>
<keyword evidence="5" id="KW-1185">Reference proteome</keyword>
<dbReference type="PANTHER" id="PTHR46231">
    <property type="entry name" value="ANKYRIN REPEAT AND BTB/POZ DOMAIN-CONTAINING PROTEIN 1"/>
    <property type="match status" value="1"/>
</dbReference>
<dbReference type="InterPro" id="IPR011333">
    <property type="entry name" value="SKP1/BTB/POZ_sf"/>
</dbReference>
<dbReference type="OMA" id="EGARCIY"/>
<organism evidence="4">
    <name type="scientific">Absidia glauca</name>
    <name type="common">Pin mould</name>
    <dbReference type="NCBI Taxonomy" id="4829"/>
    <lineage>
        <taxon>Eukaryota</taxon>
        <taxon>Fungi</taxon>
        <taxon>Fungi incertae sedis</taxon>
        <taxon>Mucoromycota</taxon>
        <taxon>Mucoromycotina</taxon>
        <taxon>Mucoromycetes</taxon>
        <taxon>Mucorales</taxon>
        <taxon>Cunninghamellaceae</taxon>
        <taxon>Absidia</taxon>
    </lineage>
</organism>
<evidence type="ECO:0000256" key="2">
    <source>
        <dbReference type="ARBA" id="ARBA00023043"/>
    </source>
</evidence>
<dbReference type="Pfam" id="PF00651">
    <property type="entry name" value="BTB"/>
    <property type="match status" value="2"/>
</dbReference>
<reference evidence="4" key="1">
    <citation type="submission" date="2016-04" db="EMBL/GenBank/DDBJ databases">
        <authorList>
            <person name="Evans L.H."/>
            <person name="Alamgir A."/>
            <person name="Owens N."/>
            <person name="Weber N.D."/>
            <person name="Virtaneva K."/>
            <person name="Barbian K."/>
            <person name="Babar A."/>
            <person name="Rosenke K."/>
        </authorList>
    </citation>
    <scope>NUCLEOTIDE SEQUENCE [LARGE SCALE GENOMIC DNA]</scope>
    <source>
        <strain evidence="4">CBS 101.48</strain>
    </source>
</reference>
<name>A0A168KR37_ABSGL</name>
<evidence type="ECO:0000313" key="4">
    <source>
        <dbReference type="EMBL" id="SAL95227.1"/>
    </source>
</evidence>
<dbReference type="PROSITE" id="PS50097">
    <property type="entry name" value="BTB"/>
    <property type="match status" value="2"/>
</dbReference>
<gene>
    <name evidence="4" type="primary">ABSGL_00545.1 scaffold 832</name>
</gene>
<dbReference type="GO" id="GO:0005737">
    <property type="term" value="C:cytoplasm"/>
    <property type="evidence" value="ECO:0007669"/>
    <property type="project" value="TreeGrafter"/>
</dbReference>
<evidence type="ECO:0000259" key="3">
    <source>
        <dbReference type="PROSITE" id="PS50097"/>
    </source>
</evidence>
<dbReference type="EMBL" id="LT550270">
    <property type="protein sequence ID" value="SAL95227.1"/>
    <property type="molecule type" value="Genomic_DNA"/>
</dbReference>
<accession>A0A168KR37</accession>
<dbReference type="GO" id="GO:0000151">
    <property type="term" value="C:ubiquitin ligase complex"/>
    <property type="evidence" value="ECO:0007669"/>
    <property type="project" value="TreeGrafter"/>
</dbReference>
<feature type="domain" description="BTB" evidence="3">
    <location>
        <begin position="309"/>
        <end position="393"/>
    </location>
</feature>
<dbReference type="InterPro" id="IPR044515">
    <property type="entry name" value="ABTB1"/>
</dbReference>
<dbReference type="SMART" id="SM00225">
    <property type="entry name" value="BTB"/>
    <property type="match status" value="2"/>
</dbReference>
<keyword evidence="1" id="KW-0677">Repeat</keyword>
<dbReference type="PANTHER" id="PTHR46231:SF1">
    <property type="entry name" value="ANKYRIN REPEAT AND BTB_POZ DOMAIN-CONTAINING PROTEIN 1"/>
    <property type="match status" value="1"/>
</dbReference>
<proteinExistence type="predicted"/>
<dbReference type="InterPro" id="IPR036770">
    <property type="entry name" value="Ankyrin_rpt-contain_sf"/>
</dbReference>